<dbReference type="InterPro" id="IPR009091">
    <property type="entry name" value="RCC1/BLIP-II"/>
</dbReference>
<dbReference type="SUPFAM" id="SSF50985">
    <property type="entry name" value="RCC1/BLIP-II"/>
    <property type="match status" value="1"/>
</dbReference>
<comment type="caution">
    <text evidence="1">The sequence shown here is derived from an EMBL/GenBank/DDBJ whole genome shotgun (WGS) entry which is preliminary data.</text>
</comment>
<dbReference type="Gene3D" id="2.130.10.30">
    <property type="entry name" value="Regulator of chromosome condensation 1/beta-lactamase-inhibitor protein II"/>
    <property type="match status" value="1"/>
</dbReference>
<organism evidence="1 2">
    <name type="scientific">Effrenium voratum</name>
    <dbReference type="NCBI Taxonomy" id="2562239"/>
    <lineage>
        <taxon>Eukaryota</taxon>
        <taxon>Sar</taxon>
        <taxon>Alveolata</taxon>
        <taxon>Dinophyceae</taxon>
        <taxon>Suessiales</taxon>
        <taxon>Symbiodiniaceae</taxon>
        <taxon>Effrenium</taxon>
    </lineage>
</organism>
<accession>A0AA36N062</accession>
<keyword evidence="2" id="KW-1185">Reference proteome</keyword>
<proteinExistence type="predicted"/>
<evidence type="ECO:0000313" key="2">
    <source>
        <dbReference type="Proteomes" id="UP001178507"/>
    </source>
</evidence>
<sequence length="235" mass="25452">MAVAQRLLQCRYLRLVFRGRELEANSALEANLGHGDTIDAVAQQLEVASTDQAFALFVAGGPSPVLLWGNEIAGGYSNVRETRIKKIRGHLEKEVRSDGTVVTWGNPLRGGESTQVQERLTEVREISANDGAFAAIRNFGGDSTKVQEQLRNVCELQGNRYAFAALLADGSVVTWGDPRKGGDSRQVSEALQQVQRIHAAPQAFAAIRADGSLVTWGDPLFGGDSSEISEQLDFL</sequence>
<dbReference type="Proteomes" id="UP001178507">
    <property type="component" value="Unassembled WGS sequence"/>
</dbReference>
<dbReference type="AlphaFoldDB" id="A0AA36N062"/>
<protein>
    <submittedName>
        <fullName evidence="1">Uncharacterized protein</fullName>
    </submittedName>
</protein>
<dbReference type="EMBL" id="CAUJNA010001469">
    <property type="protein sequence ID" value="CAJ1387150.1"/>
    <property type="molecule type" value="Genomic_DNA"/>
</dbReference>
<name>A0AA36N062_9DINO</name>
<evidence type="ECO:0000313" key="1">
    <source>
        <dbReference type="EMBL" id="CAJ1387150.1"/>
    </source>
</evidence>
<reference evidence="1" key="1">
    <citation type="submission" date="2023-08" db="EMBL/GenBank/DDBJ databases">
        <authorList>
            <person name="Chen Y."/>
            <person name="Shah S."/>
            <person name="Dougan E. K."/>
            <person name="Thang M."/>
            <person name="Chan C."/>
        </authorList>
    </citation>
    <scope>NUCLEOTIDE SEQUENCE</scope>
</reference>
<gene>
    <name evidence="1" type="ORF">EVOR1521_LOCUS13282</name>
</gene>